<evidence type="ECO:0000256" key="3">
    <source>
        <dbReference type="ARBA" id="ARBA00037942"/>
    </source>
</evidence>
<evidence type="ECO:0000313" key="7">
    <source>
        <dbReference type="Proteomes" id="UP000024404"/>
    </source>
</evidence>
<keyword evidence="4" id="KW-0812">Transmembrane</keyword>
<reference evidence="7" key="1">
    <citation type="submission" date="2013-10" db="EMBL/GenBank/DDBJ databases">
        <title>Genome sequencing of Onchocerca volvulus.</title>
        <authorList>
            <person name="Cotton J."/>
            <person name="Tsai J."/>
            <person name="Stanley E."/>
            <person name="Tracey A."/>
            <person name="Holroyd N."/>
            <person name="Lustigman S."/>
            <person name="Berriman M."/>
        </authorList>
    </citation>
    <scope>NUCLEOTIDE SEQUENCE</scope>
</reference>
<dbReference type="AlphaFoldDB" id="A0A8R1Y382"/>
<dbReference type="GO" id="GO:0005737">
    <property type="term" value="C:cytoplasm"/>
    <property type="evidence" value="ECO:0007669"/>
    <property type="project" value="UniProtKB-SubCell"/>
</dbReference>
<evidence type="ECO:0000256" key="1">
    <source>
        <dbReference type="ARBA" id="ARBA00004496"/>
    </source>
</evidence>
<sequence length="255" mass="28784">MKFSRFILLLIVMICFAIIFFILITYGLSNENDSYLLKRPLSKFITDKASNITVKSDTIILEDGTMVYYLEAKSPNNIKNRGNLLYLHGAAFSSRDWNRNKPSILQISAAAGYRTIAIDLPGFSQSRTRTGTSFYNSSAFMSSVIKKLNIQKPIIISPSASGSYSAYYVIENKETIGAFIPVAPCCVRNYDWKNFKIPTLLIYGSDDKASISERLLQIPHRKLVIIPDAPHAAYIKKPIDFITALINFLYFINFS</sequence>
<dbReference type="PANTHER" id="PTHR46197">
    <property type="entry name" value="PROTEIN ABHD14B-LIKE"/>
    <property type="match status" value="1"/>
</dbReference>
<accession>A0A8R1Y382</accession>
<keyword evidence="4" id="KW-0472">Membrane</keyword>
<feature type="domain" description="AB hydrolase-1" evidence="5">
    <location>
        <begin position="84"/>
        <end position="184"/>
    </location>
</feature>
<keyword evidence="2" id="KW-0963">Cytoplasm</keyword>
<evidence type="ECO:0000259" key="5">
    <source>
        <dbReference type="Pfam" id="PF00561"/>
    </source>
</evidence>
<protein>
    <recommendedName>
        <fullName evidence="5">AB hydrolase-1 domain-containing protein</fullName>
    </recommendedName>
</protein>
<evidence type="ECO:0000256" key="2">
    <source>
        <dbReference type="ARBA" id="ARBA00022490"/>
    </source>
</evidence>
<dbReference type="EnsemblMetazoa" id="OVOC7742.1">
    <property type="protein sequence ID" value="OVOC7742.1"/>
    <property type="gene ID" value="WBGene00244551"/>
</dbReference>
<dbReference type="Pfam" id="PF00561">
    <property type="entry name" value="Abhydrolase_1"/>
    <property type="match status" value="1"/>
</dbReference>
<dbReference type="Gene3D" id="3.40.50.1820">
    <property type="entry name" value="alpha/beta hydrolase"/>
    <property type="match status" value="1"/>
</dbReference>
<proteinExistence type="inferred from homology"/>
<organism evidence="6 7">
    <name type="scientific">Onchocerca volvulus</name>
    <dbReference type="NCBI Taxonomy" id="6282"/>
    <lineage>
        <taxon>Eukaryota</taxon>
        <taxon>Metazoa</taxon>
        <taxon>Ecdysozoa</taxon>
        <taxon>Nematoda</taxon>
        <taxon>Chromadorea</taxon>
        <taxon>Rhabditida</taxon>
        <taxon>Spirurina</taxon>
        <taxon>Spiruromorpha</taxon>
        <taxon>Filarioidea</taxon>
        <taxon>Onchocercidae</taxon>
        <taxon>Onchocerca</taxon>
    </lineage>
</organism>
<dbReference type="SUPFAM" id="SSF53474">
    <property type="entry name" value="alpha/beta-Hydrolases"/>
    <property type="match status" value="1"/>
</dbReference>
<keyword evidence="4" id="KW-1133">Transmembrane helix</keyword>
<dbReference type="PANTHER" id="PTHR46197:SF3">
    <property type="entry name" value="AB HYDROLASE-1 DOMAIN-CONTAINING PROTEIN"/>
    <property type="match status" value="1"/>
</dbReference>
<reference evidence="6" key="2">
    <citation type="submission" date="2022-06" db="UniProtKB">
        <authorList>
            <consortium name="EnsemblMetazoa"/>
        </authorList>
    </citation>
    <scope>IDENTIFICATION</scope>
</reference>
<evidence type="ECO:0000313" key="6">
    <source>
        <dbReference type="EnsemblMetazoa" id="OVOC7742.1"/>
    </source>
</evidence>
<comment type="similarity">
    <text evidence="3">Belongs to the AB hydrolase superfamily. ABHD14 family.</text>
</comment>
<feature type="transmembrane region" description="Helical" evidence="4">
    <location>
        <begin position="6"/>
        <end position="29"/>
    </location>
</feature>
<dbReference type="InterPro" id="IPR029058">
    <property type="entry name" value="AB_hydrolase_fold"/>
</dbReference>
<keyword evidence="7" id="KW-1185">Reference proteome</keyword>
<dbReference type="OMA" id="SDPELWH"/>
<dbReference type="Proteomes" id="UP000024404">
    <property type="component" value="Unassembled WGS sequence"/>
</dbReference>
<comment type="subcellular location">
    <subcellularLocation>
        <location evidence="1">Cytoplasm</location>
    </subcellularLocation>
</comment>
<dbReference type="EMBL" id="CMVM020000231">
    <property type="status" value="NOT_ANNOTATED_CDS"/>
    <property type="molecule type" value="Genomic_DNA"/>
</dbReference>
<name>A0A8R1Y382_ONCVO</name>
<dbReference type="InterPro" id="IPR000073">
    <property type="entry name" value="AB_hydrolase_1"/>
</dbReference>
<evidence type="ECO:0000256" key="4">
    <source>
        <dbReference type="SAM" id="Phobius"/>
    </source>
</evidence>